<evidence type="ECO:0000256" key="10">
    <source>
        <dbReference type="SAM" id="MobiDB-lite"/>
    </source>
</evidence>
<keyword evidence="7 12" id="KW-0371">Homeobox</keyword>
<dbReference type="FunFam" id="1.10.10.60:FF:000257">
    <property type="entry name" value="Zinc-finger homeodomain protein 2"/>
    <property type="match status" value="1"/>
</dbReference>
<evidence type="ECO:0000256" key="1">
    <source>
        <dbReference type="ARBA" id="ARBA00004123"/>
    </source>
</evidence>
<dbReference type="NCBIfam" id="TIGR01566">
    <property type="entry name" value="ZF_HD_prot_N"/>
    <property type="match status" value="1"/>
</dbReference>
<dbReference type="InterPro" id="IPR006455">
    <property type="entry name" value="Homeodomain_ZF_HD"/>
</dbReference>
<name>A0A445JL61_GLYSO</name>
<evidence type="ECO:0000256" key="7">
    <source>
        <dbReference type="ARBA" id="ARBA00023155"/>
    </source>
</evidence>
<dbReference type="PANTHER" id="PTHR31948">
    <property type="entry name" value="ZINC-FINGER HOMEODOMAIN PROTEIN 2"/>
    <property type="match status" value="1"/>
</dbReference>
<reference evidence="12 13" key="1">
    <citation type="submission" date="2018-09" db="EMBL/GenBank/DDBJ databases">
        <title>A high-quality reference genome of wild soybean provides a powerful tool to mine soybean genomes.</title>
        <authorList>
            <person name="Xie M."/>
            <person name="Chung C.Y.L."/>
            <person name="Li M.-W."/>
            <person name="Wong F.-L."/>
            <person name="Chan T.-F."/>
            <person name="Lam H.-M."/>
        </authorList>
    </citation>
    <scope>NUCLEOTIDE SEQUENCE [LARGE SCALE GENOMIC DNA]</scope>
    <source>
        <strain evidence="13">cv. W05</strain>
        <tissue evidence="12">Hypocotyl of etiolated seedlings</tissue>
    </source>
</reference>
<keyword evidence="13" id="KW-1185">Reference proteome</keyword>
<evidence type="ECO:0000313" key="13">
    <source>
        <dbReference type="Proteomes" id="UP000289340"/>
    </source>
</evidence>
<dbReference type="PANTHER" id="PTHR31948:SF157">
    <property type="entry name" value="ZINC-FINGER HOMEODOMAIN PROTEIN 1"/>
    <property type="match status" value="1"/>
</dbReference>
<gene>
    <name evidence="12" type="ORF">D0Y65_021906</name>
</gene>
<accession>A0A445JL61</accession>
<dbReference type="GO" id="GO:0008270">
    <property type="term" value="F:zinc ion binding"/>
    <property type="evidence" value="ECO:0007669"/>
    <property type="project" value="UniProtKB-KW"/>
</dbReference>
<dbReference type="EMBL" id="QZWG01000008">
    <property type="protein sequence ID" value="RZB99212.1"/>
    <property type="molecule type" value="Genomic_DNA"/>
</dbReference>
<evidence type="ECO:0000256" key="9">
    <source>
        <dbReference type="ARBA" id="ARBA00023242"/>
    </source>
</evidence>
<dbReference type="NCBIfam" id="TIGR01565">
    <property type="entry name" value="homeo_ZF_HD"/>
    <property type="match status" value="1"/>
</dbReference>
<evidence type="ECO:0000256" key="8">
    <source>
        <dbReference type="ARBA" id="ARBA00023163"/>
    </source>
</evidence>
<dbReference type="PROSITE" id="PS51523">
    <property type="entry name" value="ZF_HD_DIMER"/>
    <property type="match status" value="1"/>
</dbReference>
<dbReference type="AlphaFoldDB" id="A0A445JL61"/>
<evidence type="ECO:0000313" key="12">
    <source>
        <dbReference type="EMBL" id="RZB99212.1"/>
    </source>
</evidence>
<feature type="region of interest" description="Disordered" evidence="10">
    <location>
        <begin position="470"/>
        <end position="514"/>
    </location>
</feature>
<keyword evidence="2" id="KW-0479">Metal-binding</keyword>
<keyword evidence="6 12" id="KW-0238">DNA-binding</keyword>
<evidence type="ECO:0000259" key="11">
    <source>
        <dbReference type="PROSITE" id="PS51523"/>
    </source>
</evidence>
<evidence type="ECO:0000256" key="3">
    <source>
        <dbReference type="ARBA" id="ARBA00022771"/>
    </source>
</evidence>
<keyword evidence="3 12" id="KW-0863">Zinc-finger</keyword>
<comment type="caution">
    <text evidence="12">The sequence shown here is derived from an EMBL/GenBank/DDBJ whole genome shotgun (WGS) entry which is preliminary data.</text>
</comment>
<dbReference type="SUPFAM" id="SSF46689">
    <property type="entry name" value="Homeodomain-like"/>
    <property type="match status" value="1"/>
</dbReference>
<dbReference type="Pfam" id="PF04770">
    <property type="entry name" value="ZF-HD_dimer"/>
    <property type="match status" value="1"/>
</dbReference>
<dbReference type="InterPro" id="IPR009057">
    <property type="entry name" value="Homeodomain-like_sf"/>
</dbReference>
<feature type="region of interest" description="Disordered" evidence="10">
    <location>
        <begin position="80"/>
        <end position="100"/>
    </location>
</feature>
<dbReference type="Proteomes" id="UP000289340">
    <property type="component" value="Chromosome 8"/>
</dbReference>
<proteinExistence type="predicted"/>
<keyword evidence="8" id="KW-0804">Transcription</keyword>
<dbReference type="GO" id="GO:0050793">
    <property type="term" value="P:regulation of developmental process"/>
    <property type="evidence" value="ECO:0007669"/>
    <property type="project" value="TreeGrafter"/>
</dbReference>
<feature type="compositionally biased region" description="Polar residues" evidence="10">
    <location>
        <begin position="492"/>
        <end position="505"/>
    </location>
</feature>
<dbReference type="GO" id="GO:0003700">
    <property type="term" value="F:DNA-binding transcription factor activity"/>
    <property type="evidence" value="ECO:0007669"/>
    <property type="project" value="TreeGrafter"/>
</dbReference>
<comment type="subcellular location">
    <subcellularLocation>
        <location evidence="1">Nucleus</location>
    </subcellularLocation>
</comment>
<dbReference type="GO" id="GO:0000976">
    <property type="term" value="F:transcription cis-regulatory region binding"/>
    <property type="evidence" value="ECO:0007669"/>
    <property type="project" value="TreeGrafter"/>
</dbReference>
<evidence type="ECO:0000256" key="2">
    <source>
        <dbReference type="ARBA" id="ARBA00022723"/>
    </source>
</evidence>
<sequence>MQGSCMSEHDKVKKVIWTLRLPVTKDETNIQCMRDDMMQTRKSTTWGCTQGIIPFEKHIAAVGTTSNNMLSKRKTLDEGSLLSSKSETQHDHKFTSTPYVPMDPVPSGVANCHNLPFGRRAMGGTRVRLPRKECARSRHQCLFEENVGKSRTCDLRTLIVKGSGVVFTHGEGVVDKSGASAPTYPRFVVRNSDLRSSCKSELYGLRKDTCFPSEMSRNSTDYATMLVFYFRNVAKLYGLCNNACFDFQNVAKLYGLSKNACFECSKGSKQGLKVDRKYPRTKLGTCLYVQSPTTLNDHTFQARNSHISKMEFQKHHEEAELGLPTAVAATSYEEFGMPLNHGEQEPVVEVVPMAVPMAVPVAPPTNIVAQNSGKGKYQECLKNHGVSIGKHIIDGCIEFLPGGEEGTLEALKCVVCSCHRNFHRKETHDTYSVPFHHHHPPLQPPVPFAAYYRAPPGYPHMTGHQRAMLAHPSLSGGGGPQPPLEDLEDSDPTSGATTHDGSGSSSKKRFRTKFTQHQKDKMLVFAEKLGWRMQKNDDSVVQEFCSEIGVQRHVLKVWMHNNKHTLGKKP</sequence>
<keyword evidence="4" id="KW-0862">Zinc</keyword>
<keyword evidence="5" id="KW-0805">Transcription regulation</keyword>
<dbReference type="InterPro" id="IPR006456">
    <property type="entry name" value="ZF_HD_homeobox_Cys/His_dimer"/>
</dbReference>
<evidence type="ECO:0000256" key="4">
    <source>
        <dbReference type="ARBA" id="ARBA00022833"/>
    </source>
</evidence>
<protein>
    <submittedName>
        <fullName evidence="12">Zinc-finger homeodomain protein 1</fullName>
    </submittedName>
</protein>
<organism evidence="12 13">
    <name type="scientific">Glycine soja</name>
    <name type="common">Wild soybean</name>
    <dbReference type="NCBI Taxonomy" id="3848"/>
    <lineage>
        <taxon>Eukaryota</taxon>
        <taxon>Viridiplantae</taxon>
        <taxon>Streptophyta</taxon>
        <taxon>Embryophyta</taxon>
        <taxon>Tracheophyta</taxon>
        <taxon>Spermatophyta</taxon>
        <taxon>Magnoliopsida</taxon>
        <taxon>eudicotyledons</taxon>
        <taxon>Gunneridae</taxon>
        <taxon>Pentapetalae</taxon>
        <taxon>rosids</taxon>
        <taxon>fabids</taxon>
        <taxon>Fabales</taxon>
        <taxon>Fabaceae</taxon>
        <taxon>Papilionoideae</taxon>
        <taxon>50 kb inversion clade</taxon>
        <taxon>NPAAA clade</taxon>
        <taxon>indigoferoid/millettioid clade</taxon>
        <taxon>Phaseoleae</taxon>
        <taxon>Glycine</taxon>
        <taxon>Glycine subgen. Soja</taxon>
    </lineage>
</organism>
<evidence type="ECO:0000256" key="6">
    <source>
        <dbReference type="ARBA" id="ARBA00023125"/>
    </source>
</evidence>
<feature type="domain" description="ZF-HD dimerization-type" evidence="11">
    <location>
        <begin position="377"/>
        <end position="426"/>
    </location>
</feature>
<dbReference type="GO" id="GO:0005634">
    <property type="term" value="C:nucleus"/>
    <property type="evidence" value="ECO:0007669"/>
    <property type="project" value="UniProtKB-SubCell"/>
</dbReference>
<evidence type="ECO:0000256" key="5">
    <source>
        <dbReference type="ARBA" id="ARBA00023015"/>
    </source>
</evidence>
<dbReference type="Gene3D" id="1.10.10.60">
    <property type="entry name" value="Homeodomain-like"/>
    <property type="match status" value="1"/>
</dbReference>
<keyword evidence="9" id="KW-0539">Nucleus</keyword>